<proteinExistence type="predicted"/>
<dbReference type="Pfam" id="PF01797">
    <property type="entry name" value="Y1_Tnp"/>
    <property type="match status" value="1"/>
</dbReference>
<dbReference type="Proteomes" id="UP001225316">
    <property type="component" value="Unassembled WGS sequence"/>
</dbReference>
<reference evidence="2 3" key="1">
    <citation type="submission" date="2023-04" db="EMBL/GenBank/DDBJ databases">
        <title>A novel bacteria isolated from coastal sediment.</title>
        <authorList>
            <person name="Liu X.-J."/>
            <person name="Du Z.-J."/>
        </authorList>
    </citation>
    <scope>NUCLEOTIDE SEQUENCE [LARGE SCALE GENOMIC DNA]</scope>
    <source>
        <strain evidence="2 3">SDUM461003</strain>
    </source>
</reference>
<dbReference type="PANTHER" id="PTHR34322">
    <property type="entry name" value="TRANSPOSASE, Y1_TNP DOMAIN-CONTAINING"/>
    <property type="match status" value="1"/>
</dbReference>
<comment type="caution">
    <text evidence="2">The sequence shown here is derived from an EMBL/GenBank/DDBJ whole genome shotgun (WGS) entry which is preliminary data.</text>
</comment>
<dbReference type="EMBL" id="JARXHW010000099">
    <property type="protein sequence ID" value="MDQ8209627.1"/>
    <property type="molecule type" value="Genomic_DNA"/>
</dbReference>
<dbReference type="RefSeq" id="WP_308952545.1">
    <property type="nucleotide sequence ID" value="NZ_JARXHW010000099.1"/>
</dbReference>
<dbReference type="SMART" id="SM01321">
    <property type="entry name" value="Y1_Tnp"/>
    <property type="match status" value="1"/>
</dbReference>
<name>A0ABU1B1H1_9BACT</name>
<organism evidence="2 3">
    <name type="scientific">Thalassobacterium maritimum</name>
    <dbReference type="NCBI Taxonomy" id="3041265"/>
    <lineage>
        <taxon>Bacteria</taxon>
        <taxon>Pseudomonadati</taxon>
        <taxon>Verrucomicrobiota</taxon>
        <taxon>Opitutia</taxon>
        <taxon>Puniceicoccales</taxon>
        <taxon>Coraliomargaritaceae</taxon>
        <taxon>Thalassobacterium</taxon>
    </lineage>
</organism>
<evidence type="ECO:0000313" key="2">
    <source>
        <dbReference type="EMBL" id="MDQ8209627.1"/>
    </source>
</evidence>
<feature type="domain" description="Transposase IS200-like" evidence="1">
    <location>
        <begin position="10"/>
        <end position="177"/>
    </location>
</feature>
<accession>A0ABU1B1H1</accession>
<dbReference type="InterPro" id="IPR002686">
    <property type="entry name" value="Transposase_17"/>
</dbReference>
<evidence type="ECO:0000313" key="3">
    <source>
        <dbReference type="Proteomes" id="UP001225316"/>
    </source>
</evidence>
<dbReference type="SUPFAM" id="SSF143422">
    <property type="entry name" value="Transposase IS200-like"/>
    <property type="match status" value="1"/>
</dbReference>
<sequence>MKIRRTKVHGRDAVYHCMSRVVNGERLFQDREKEMLRKMIWQVADFCGVEVLTYCVMSNHFHVLLRVPDGQRVDDAELMRRYRVLYPKPTKYQADSVKVLTSQLEADSEEAQQLRAKLLARMGDVSEYMKAVKQRFSVWFNRNHQRYGTLWADRFKSVLVEGHGNPLQTMAAYIDLNPVRAGIVEDPKDYRFCGYAEAVVGVKAAQAG</sequence>
<dbReference type="Gene3D" id="3.30.70.1290">
    <property type="entry name" value="Transposase IS200-like"/>
    <property type="match status" value="1"/>
</dbReference>
<feature type="non-terminal residue" evidence="2">
    <location>
        <position position="208"/>
    </location>
</feature>
<dbReference type="InterPro" id="IPR036515">
    <property type="entry name" value="Transposase_17_sf"/>
</dbReference>
<evidence type="ECO:0000259" key="1">
    <source>
        <dbReference type="SMART" id="SM01321"/>
    </source>
</evidence>
<keyword evidence="3" id="KW-1185">Reference proteome</keyword>
<gene>
    <name evidence="2" type="ORF">QEH52_19060</name>
</gene>
<dbReference type="PANTHER" id="PTHR34322:SF2">
    <property type="entry name" value="TRANSPOSASE IS200-LIKE DOMAIN-CONTAINING PROTEIN"/>
    <property type="match status" value="1"/>
</dbReference>
<protein>
    <submittedName>
        <fullName evidence="2">Transposase</fullName>
    </submittedName>
</protein>